<dbReference type="InterPro" id="IPR000980">
    <property type="entry name" value="SH2"/>
</dbReference>
<dbReference type="CDD" id="cd10338">
    <property type="entry name" value="SH2_SHA"/>
    <property type="match status" value="1"/>
</dbReference>
<dbReference type="GO" id="GO:0007165">
    <property type="term" value="P:signal transduction"/>
    <property type="evidence" value="ECO:0007669"/>
    <property type="project" value="InterPro"/>
</dbReference>
<dbReference type="InterPro" id="IPR001217">
    <property type="entry name" value="STAT"/>
</dbReference>
<sequence length="928" mass="103955">MASQSLSLPATSAFISSKTQFNLGVKSKLSLLASRAVGKPKRFSFSVRSMGSSASSQKPDNVQEANAVDYKSISDEEWKKKLTGEQFYITRQKGTERAFTGEYWNTKTPGVYHCICCDTPLFESSTKFDSGTGWPSYYQPIGNNVKSKLDLSIIFMPRQEVLCAACDAHLGHIFDDGPPPTGKRYCINRGWVKKLLELSKPVLGSIMGDEAVADEDYSLLQSCRVEIDGEEGSFSLCFWLYLMNSTTLPATIIHQATPDDKVSAPFLVLNEKRKLMLLPLFPLHNEAHDSSNNTLCKLPHASMEAEFPTEKWVHFGCEVSTDFLRLHIDGEMVGEKPLTSLLKNDSISSVSRKVTLLSRGGDGNCVHGYVHNLKVLSITSSVKDHFAKDPPLQLSIDNSSTTEIEEDVDGTWSIVGGKASCRRNFSLDVVSLDASGQPISQEMEVVASLTYADDGSPVEKTSDGEAPLLFHDGIEFASCDRPVKLLHGRASFRLKISQLSSKCDNRLFRIRFDVLNMEEYPFCKALSPPIRCISRSKNPRLSSMMWKRSTVGIPPTDISQSSMLDEDDLELQRNSLCEAKPNSISKRIRVGQDRTSATFRADHTLEPPDEECNSRWTANQVENAFVTSSVGRPENFDEAEDTQSDSESIEAKHSSRKSTSNSRNPVSDMTIFKYCLAGLAEKSLLLKEIANSSSNEELLDFAHQVSSYSGCSHHRNQIIMAKRLIEEGTKAWNLISQNNNHVLWESVVFEIEEQFMKIACCSSRSLTQQDFELLRRIALCGDYMAQENFERMWCWLYPVAYTLSRERINAIWSSTSPKWLEGFITKEEAESSLQGPRGLQEPGTFILRFPTSRSWPHPDAGSLVVTYVDSDYTLHHKLLSPDNVYSSAEREKGVKSLQDMLLAEPELSRLGRQDKSLSLFNIFNVYTE</sequence>
<organism evidence="16 17">
    <name type="scientific">Rhamnella rubrinervis</name>
    <dbReference type="NCBI Taxonomy" id="2594499"/>
    <lineage>
        <taxon>Eukaryota</taxon>
        <taxon>Viridiplantae</taxon>
        <taxon>Streptophyta</taxon>
        <taxon>Embryophyta</taxon>
        <taxon>Tracheophyta</taxon>
        <taxon>Spermatophyta</taxon>
        <taxon>Magnoliopsida</taxon>
        <taxon>eudicotyledons</taxon>
        <taxon>Gunneridae</taxon>
        <taxon>Pentapetalae</taxon>
        <taxon>rosids</taxon>
        <taxon>fabids</taxon>
        <taxon>Rosales</taxon>
        <taxon>Rhamnaceae</taxon>
        <taxon>rhamnoid group</taxon>
        <taxon>Rhamneae</taxon>
        <taxon>Rhamnella</taxon>
    </lineage>
</organism>
<comment type="cofactor">
    <cofactor evidence="1">
        <name>Zn(2+)</name>
        <dbReference type="ChEBI" id="CHEBI:29105"/>
    </cofactor>
</comment>
<evidence type="ECO:0000256" key="8">
    <source>
        <dbReference type="ARBA" id="ARBA00023002"/>
    </source>
</evidence>
<dbReference type="Pfam" id="PF01641">
    <property type="entry name" value="SelR"/>
    <property type="match status" value="1"/>
</dbReference>
<dbReference type="InterPro" id="IPR013320">
    <property type="entry name" value="ConA-like_dom_sf"/>
</dbReference>
<dbReference type="GO" id="GO:0006979">
    <property type="term" value="P:response to oxidative stress"/>
    <property type="evidence" value="ECO:0007669"/>
    <property type="project" value="UniProtKB-ARBA"/>
</dbReference>
<keyword evidence="6" id="KW-0813">Transport</keyword>
<gene>
    <name evidence="16" type="ORF">FNV43_RR16228</name>
</gene>
<keyword evidence="4" id="KW-0479">Metal-binding</keyword>
<accession>A0A8K0EDQ8</accession>
<dbReference type="AlphaFoldDB" id="A0A8K0EDQ8"/>
<feature type="compositionally biased region" description="Acidic residues" evidence="13">
    <location>
        <begin position="636"/>
        <end position="648"/>
    </location>
</feature>
<evidence type="ECO:0000313" key="17">
    <source>
        <dbReference type="Proteomes" id="UP000796880"/>
    </source>
</evidence>
<comment type="catalytic activity">
    <reaction evidence="10">
        <text>L-methionyl-[protein] + [thioredoxin]-disulfide + H2O = L-methionyl-(R)-S-oxide-[protein] + [thioredoxin]-dithiol</text>
        <dbReference type="Rhea" id="RHEA:24164"/>
        <dbReference type="Rhea" id="RHEA-COMP:10698"/>
        <dbReference type="Rhea" id="RHEA-COMP:10700"/>
        <dbReference type="Rhea" id="RHEA-COMP:12313"/>
        <dbReference type="Rhea" id="RHEA-COMP:12314"/>
        <dbReference type="ChEBI" id="CHEBI:15377"/>
        <dbReference type="ChEBI" id="CHEBI:16044"/>
        <dbReference type="ChEBI" id="CHEBI:29950"/>
        <dbReference type="ChEBI" id="CHEBI:45764"/>
        <dbReference type="ChEBI" id="CHEBI:50058"/>
        <dbReference type="EC" id="1.8.4.12"/>
    </reaction>
</comment>
<evidence type="ECO:0000256" key="3">
    <source>
        <dbReference type="ARBA" id="ARBA00012499"/>
    </source>
</evidence>
<dbReference type="SUPFAM" id="SSF55550">
    <property type="entry name" value="SH2 domain"/>
    <property type="match status" value="1"/>
</dbReference>
<dbReference type="PANTHER" id="PTHR11801">
    <property type="entry name" value="SIGNAL TRANSDUCER AND ACTIVATOR OF TRANSCRIPTION"/>
    <property type="match status" value="1"/>
</dbReference>
<evidence type="ECO:0000256" key="6">
    <source>
        <dbReference type="ARBA" id="ARBA00022982"/>
    </source>
</evidence>
<evidence type="ECO:0000256" key="7">
    <source>
        <dbReference type="ARBA" id="ARBA00022999"/>
    </source>
</evidence>
<evidence type="ECO:0000256" key="2">
    <source>
        <dbReference type="ARBA" id="ARBA00007174"/>
    </source>
</evidence>
<keyword evidence="7 12" id="KW-0727">SH2 domain</keyword>
<dbReference type="PROSITE" id="PS51790">
    <property type="entry name" value="MSRB"/>
    <property type="match status" value="1"/>
</dbReference>
<dbReference type="SUPFAM" id="SSF51316">
    <property type="entry name" value="Mss4-like"/>
    <property type="match status" value="1"/>
</dbReference>
<dbReference type="PROSITE" id="PS50001">
    <property type="entry name" value="SH2"/>
    <property type="match status" value="1"/>
</dbReference>
<keyword evidence="5" id="KW-0862">Zinc</keyword>
<evidence type="ECO:0000256" key="13">
    <source>
        <dbReference type="SAM" id="MobiDB-lite"/>
    </source>
</evidence>
<feature type="domain" description="MsrB" evidence="15">
    <location>
        <begin position="75"/>
        <end position="197"/>
    </location>
</feature>
<dbReference type="GO" id="GO:0033743">
    <property type="term" value="F:peptide-methionine (R)-S-oxide reductase activity"/>
    <property type="evidence" value="ECO:0007669"/>
    <property type="project" value="UniProtKB-EC"/>
</dbReference>
<dbReference type="Gene3D" id="3.30.505.10">
    <property type="entry name" value="SH2 domain"/>
    <property type="match status" value="1"/>
</dbReference>
<dbReference type="Gene3D" id="2.170.150.20">
    <property type="entry name" value="Peptide methionine sulfoxide reductase"/>
    <property type="match status" value="1"/>
</dbReference>
<dbReference type="NCBIfam" id="TIGR00357">
    <property type="entry name" value="peptide-methionine (R)-S-oxide reductase MsrB"/>
    <property type="match status" value="1"/>
</dbReference>
<evidence type="ECO:0000313" key="16">
    <source>
        <dbReference type="EMBL" id="KAF3442312.1"/>
    </source>
</evidence>
<dbReference type="InterPro" id="IPR002579">
    <property type="entry name" value="Met_Sox_Rdtase_MsrB_dom"/>
</dbReference>
<dbReference type="GO" id="GO:0046872">
    <property type="term" value="F:metal ion binding"/>
    <property type="evidence" value="ECO:0007669"/>
    <property type="project" value="UniProtKB-KW"/>
</dbReference>
<evidence type="ECO:0000256" key="5">
    <source>
        <dbReference type="ARBA" id="ARBA00022833"/>
    </source>
</evidence>
<reference evidence="16" key="1">
    <citation type="submission" date="2020-03" db="EMBL/GenBank/DDBJ databases">
        <title>A high-quality chromosome-level genome assembly of a woody plant with both climbing and erect habits, Rhamnella rubrinervis.</title>
        <authorList>
            <person name="Lu Z."/>
            <person name="Yang Y."/>
            <person name="Zhu X."/>
            <person name="Sun Y."/>
        </authorList>
    </citation>
    <scope>NUCLEOTIDE SEQUENCE</scope>
    <source>
        <strain evidence="16">BYM</strain>
        <tissue evidence="16">Leaf</tissue>
    </source>
</reference>
<comment type="similarity">
    <text evidence="2">Belongs to the MsrB Met sulfoxide reductase family.</text>
</comment>
<keyword evidence="8" id="KW-0560">Oxidoreductase</keyword>
<evidence type="ECO:0000256" key="1">
    <source>
        <dbReference type="ARBA" id="ARBA00001947"/>
    </source>
</evidence>
<name>A0A8K0EDQ8_9ROSA</name>
<evidence type="ECO:0000259" key="15">
    <source>
        <dbReference type="PROSITE" id="PS51790"/>
    </source>
</evidence>
<evidence type="ECO:0000256" key="10">
    <source>
        <dbReference type="ARBA" id="ARBA00048488"/>
    </source>
</evidence>
<proteinExistence type="inferred from homology"/>
<dbReference type="EMBL" id="VOIH02000007">
    <property type="protein sequence ID" value="KAF3442312.1"/>
    <property type="molecule type" value="Genomic_DNA"/>
</dbReference>
<dbReference type="InterPro" id="IPR011057">
    <property type="entry name" value="Mss4-like_sf"/>
</dbReference>
<protein>
    <recommendedName>
        <fullName evidence="11">Peptide methionine sulfoxide reductase B1, chloroplastic</fullName>
        <ecNumber evidence="3">1.8.4.12</ecNumber>
    </recommendedName>
</protein>
<dbReference type="InterPro" id="IPR036860">
    <property type="entry name" value="SH2_dom_sf"/>
</dbReference>
<dbReference type="GO" id="GO:0003700">
    <property type="term" value="F:DNA-binding transcription factor activity"/>
    <property type="evidence" value="ECO:0007669"/>
    <property type="project" value="InterPro"/>
</dbReference>
<feature type="domain" description="SH2" evidence="14">
    <location>
        <begin position="819"/>
        <end position="901"/>
    </location>
</feature>
<dbReference type="EC" id="1.8.4.12" evidence="3"/>
<evidence type="ECO:0000256" key="4">
    <source>
        <dbReference type="ARBA" id="ARBA00022723"/>
    </source>
</evidence>
<keyword evidence="6" id="KW-0249">Electron transport</keyword>
<feature type="region of interest" description="Disordered" evidence="13">
    <location>
        <begin position="627"/>
        <end position="664"/>
    </location>
</feature>
<evidence type="ECO:0000259" key="14">
    <source>
        <dbReference type="PROSITE" id="PS50001"/>
    </source>
</evidence>
<keyword evidence="17" id="KW-1185">Reference proteome</keyword>
<keyword evidence="9" id="KW-0676">Redox-active center</keyword>
<dbReference type="FunFam" id="2.170.150.20:FF:000001">
    <property type="entry name" value="Peptide methionine sulfoxide reductase MsrB"/>
    <property type="match status" value="1"/>
</dbReference>
<evidence type="ECO:0000256" key="12">
    <source>
        <dbReference type="PROSITE-ProRule" id="PRU00191"/>
    </source>
</evidence>
<evidence type="ECO:0000256" key="11">
    <source>
        <dbReference type="ARBA" id="ARBA00067474"/>
    </source>
</evidence>
<evidence type="ECO:0000256" key="9">
    <source>
        <dbReference type="ARBA" id="ARBA00023284"/>
    </source>
</evidence>
<comment type="caution">
    <text evidence="16">The sequence shown here is derived from an EMBL/GenBank/DDBJ whole genome shotgun (WGS) entry which is preliminary data.</text>
</comment>
<dbReference type="OrthoDB" id="10263919at2759"/>
<dbReference type="SUPFAM" id="SSF49899">
    <property type="entry name" value="Concanavalin A-like lectins/glucanases"/>
    <property type="match status" value="1"/>
</dbReference>
<dbReference type="Proteomes" id="UP000796880">
    <property type="component" value="Unassembled WGS sequence"/>
</dbReference>